<dbReference type="Gene3D" id="1.10.10.10">
    <property type="entry name" value="Winged helix-like DNA-binding domain superfamily/Winged helix DNA-binding domain"/>
    <property type="match status" value="1"/>
</dbReference>
<evidence type="ECO:0000313" key="7">
    <source>
        <dbReference type="Proteomes" id="UP000242949"/>
    </source>
</evidence>
<evidence type="ECO:0000256" key="4">
    <source>
        <dbReference type="ARBA" id="ARBA00023163"/>
    </source>
</evidence>
<dbReference type="FunFam" id="1.10.10.10:FF:000001">
    <property type="entry name" value="LysR family transcriptional regulator"/>
    <property type="match status" value="1"/>
</dbReference>
<dbReference type="SUPFAM" id="SSF53850">
    <property type="entry name" value="Periplasmic binding protein-like II"/>
    <property type="match status" value="1"/>
</dbReference>
<evidence type="ECO:0000256" key="1">
    <source>
        <dbReference type="ARBA" id="ARBA00009437"/>
    </source>
</evidence>
<dbReference type="STRING" id="1612202.SAMN05421734_101301"/>
<accession>A0A1G6GMX8</accession>
<evidence type="ECO:0000259" key="5">
    <source>
        <dbReference type="PROSITE" id="PS50931"/>
    </source>
</evidence>
<comment type="similarity">
    <text evidence="1">Belongs to the LysR transcriptional regulatory family.</text>
</comment>
<dbReference type="OrthoDB" id="9778774at2"/>
<keyword evidence="4" id="KW-0804">Transcription</keyword>
<evidence type="ECO:0000256" key="3">
    <source>
        <dbReference type="ARBA" id="ARBA00023125"/>
    </source>
</evidence>
<evidence type="ECO:0000313" key="6">
    <source>
        <dbReference type="EMBL" id="SDB83347.1"/>
    </source>
</evidence>
<dbReference type="PRINTS" id="PR00039">
    <property type="entry name" value="HTHLYSR"/>
</dbReference>
<organism evidence="6 7">
    <name type="scientific">Pelagirhabdus alkalitolerans</name>
    <dbReference type="NCBI Taxonomy" id="1612202"/>
    <lineage>
        <taxon>Bacteria</taxon>
        <taxon>Bacillati</taxon>
        <taxon>Bacillota</taxon>
        <taxon>Bacilli</taxon>
        <taxon>Bacillales</taxon>
        <taxon>Bacillaceae</taxon>
        <taxon>Pelagirhabdus</taxon>
    </lineage>
</organism>
<dbReference type="InterPro" id="IPR005119">
    <property type="entry name" value="LysR_subst-bd"/>
</dbReference>
<sequence>MTTKLDLYRIFAMVAEQNGFSKAGVKLHMSQSAVSQAIKQLEEELDTHLFYRTKKGAALTKEGETMYEYVQSALQLFYAGEQALHKMKQLETGELKMGVGDAIMKHLLLPFLEAFHREYPMLKFKVINGTTYELIHLLKASEIDLAICHLPIEENAIESHPLYDVQDTFVCGPKDKNEFQEPVDLERLIDYPIISFESKSHSRHYVQRFLKSKGVLLEPAFELGSYELLVEFAKLNLGIASVVREFAHQAIQDQDVFEIPLNTPIPKRSVGICYLKSVPLSMASLTFVEFLQKHKTIERTS</sequence>
<dbReference type="PANTHER" id="PTHR30126">
    <property type="entry name" value="HTH-TYPE TRANSCRIPTIONAL REGULATOR"/>
    <property type="match status" value="1"/>
</dbReference>
<keyword evidence="3 6" id="KW-0238">DNA-binding</keyword>
<dbReference type="GO" id="GO:0003700">
    <property type="term" value="F:DNA-binding transcription factor activity"/>
    <property type="evidence" value="ECO:0007669"/>
    <property type="project" value="InterPro"/>
</dbReference>
<dbReference type="AlphaFoldDB" id="A0A1G6GMX8"/>
<dbReference type="RefSeq" id="WP_090792218.1">
    <property type="nucleotide sequence ID" value="NZ_FMYI01000001.1"/>
</dbReference>
<dbReference type="SUPFAM" id="SSF46785">
    <property type="entry name" value="Winged helix' DNA-binding domain"/>
    <property type="match status" value="1"/>
</dbReference>
<feature type="domain" description="HTH lysR-type" evidence="5">
    <location>
        <begin position="1"/>
        <end position="60"/>
    </location>
</feature>
<name>A0A1G6GMX8_9BACI</name>
<dbReference type="EMBL" id="FMYI01000001">
    <property type="protein sequence ID" value="SDB83347.1"/>
    <property type="molecule type" value="Genomic_DNA"/>
</dbReference>
<dbReference type="Proteomes" id="UP000242949">
    <property type="component" value="Unassembled WGS sequence"/>
</dbReference>
<dbReference type="Gene3D" id="3.40.190.290">
    <property type="match status" value="1"/>
</dbReference>
<proteinExistence type="inferred from homology"/>
<gene>
    <name evidence="6" type="ORF">SAMN05421734_101301</name>
</gene>
<dbReference type="InterPro" id="IPR036388">
    <property type="entry name" value="WH-like_DNA-bd_sf"/>
</dbReference>
<keyword evidence="7" id="KW-1185">Reference proteome</keyword>
<dbReference type="Pfam" id="PF00126">
    <property type="entry name" value="HTH_1"/>
    <property type="match status" value="1"/>
</dbReference>
<reference evidence="7" key="1">
    <citation type="submission" date="2016-09" db="EMBL/GenBank/DDBJ databases">
        <authorList>
            <person name="Varghese N."/>
            <person name="Submissions S."/>
        </authorList>
    </citation>
    <scope>NUCLEOTIDE SEQUENCE [LARGE SCALE GENOMIC DNA]</scope>
    <source>
        <strain evidence="7">S5</strain>
    </source>
</reference>
<dbReference type="Pfam" id="PF03466">
    <property type="entry name" value="LysR_substrate"/>
    <property type="match status" value="1"/>
</dbReference>
<evidence type="ECO:0000256" key="2">
    <source>
        <dbReference type="ARBA" id="ARBA00023015"/>
    </source>
</evidence>
<dbReference type="PANTHER" id="PTHR30126:SF64">
    <property type="entry name" value="HTH-TYPE TRANSCRIPTIONAL REGULATOR CITR"/>
    <property type="match status" value="1"/>
</dbReference>
<protein>
    <submittedName>
        <fullName evidence="6">DNA-binding transcriptional regulator, LysR family</fullName>
    </submittedName>
</protein>
<dbReference type="CDD" id="cd05466">
    <property type="entry name" value="PBP2_LTTR_substrate"/>
    <property type="match status" value="1"/>
</dbReference>
<keyword evidence="2" id="KW-0805">Transcription regulation</keyword>
<dbReference type="InterPro" id="IPR000847">
    <property type="entry name" value="LysR_HTH_N"/>
</dbReference>
<dbReference type="InterPro" id="IPR036390">
    <property type="entry name" value="WH_DNA-bd_sf"/>
</dbReference>
<dbReference type="GO" id="GO:0000976">
    <property type="term" value="F:transcription cis-regulatory region binding"/>
    <property type="evidence" value="ECO:0007669"/>
    <property type="project" value="TreeGrafter"/>
</dbReference>
<dbReference type="PROSITE" id="PS50931">
    <property type="entry name" value="HTH_LYSR"/>
    <property type="match status" value="1"/>
</dbReference>